<accession>A0A7C8IA69</accession>
<protein>
    <recommendedName>
        <fullName evidence="9">RING-CH-type domain-containing protein</fullName>
    </recommendedName>
</protein>
<proteinExistence type="predicted"/>
<dbReference type="Pfam" id="PF12906">
    <property type="entry name" value="RINGv"/>
    <property type="match status" value="1"/>
</dbReference>
<evidence type="ECO:0000259" key="9">
    <source>
        <dbReference type="PROSITE" id="PS51292"/>
    </source>
</evidence>
<dbReference type="PROSITE" id="PS51292">
    <property type="entry name" value="ZF_RING_CH"/>
    <property type="match status" value="1"/>
</dbReference>
<dbReference type="GO" id="GO:0008270">
    <property type="term" value="F:zinc ion binding"/>
    <property type="evidence" value="ECO:0007669"/>
    <property type="project" value="UniProtKB-KW"/>
</dbReference>
<keyword evidence="2" id="KW-0812">Transmembrane</keyword>
<keyword evidence="4" id="KW-0863">Zinc-finger</keyword>
<feature type="region of interest" description="Disordered" evidence="8">
    <location>
        <begin position="322"/>
        <end position="359"/>
    </location>
</feature>
<name>A0A7C8IA69_9PLEO</name>
<evidence type="ECO:0000256" key="8">
    <source>
        <dbReference type="SAM" id="MobiDB-lite"/>
    </source>
</evidence>
<evidence type="ECO:0000256" key="5">
    <source>
        <dbReference type="ARBA" id="ARBA00022833"/>
    </source>
</evidence>
<dbReference type="GO" id="GO:0016020">
    <property type="term" value="C:membrane"/>
    <property type="evidence" value="ECO:0007669"/>
    <property type="project" value="UniProtKB-SubCell"/>
</dbReference>
<evidence type="ECO:0000256" key="7">
    <source>
        <dbReference type="ARBA" id="ARBA00023136"/>
    </source>
</evidence>
<evidence type="ECO:0000256" key="4">
    <source>
        <dbReference type="ARBA" id="ARBA00022771"/>
    </source>
</evidence>
<reference evidence="10 11" key="1">
    <citation type="submission" date="2020-01" db="EMBL/GenBank/DDBJ databases">
        <authorList>
            <consortium name="DOE Joint Genome Institute"/>
            <person name="Haridas S."/>
            <person name="Albert R."/>
            <person name="Binder M."/>
            <person name="Bloem J."/>
            <person name="Labutti K."/>
            <person name="Salamov A."/>
            <person name="Andreopoulos B."/>
            <person name="Baker S.E."/>
            <person name="Barry K."/>
            <person name="Bills G."/>
            <person name="Bluhm B.H."/>
            <person name="Cannon C."/>
            <person name="Castanera R."/>
            <person name="Culley D.E."/>
            <person name="Daum C."/>
            <person name="Ezra D."/>
            <person name="Gonzalez J.B."/>
            <person name="Henrissat B."/>
            <person name="Kuo A."/>
            <person name="Liang C."/>
            <person name="Lipzen A."/>
            <person name="Lutzoni F."/>
            <person name="Magnuson J."/>
            <person name="Mondo S."/>
            <person name="Nolan M."/>
            <person name="Ohm R."/>
            <person name="Pangilinan J."/>
            <person name="Park H.-J.H."/>
            <person name="Ramirez L."/>
            <person name="Alfaro M."/>
            <person name="Sun H."/>
            <person name="Tritt A."/>
            <person name="Yoshinaga Y."/>
            <person name="Zwiers L.-H.L."/>
            <person name="Turgeon B.G."/>
            <person name="Goodwin S.B."/>
            <person name="Spatafora J.W."/>
            <person name="Crous P.W."/>
            <person name="Grigoriev I.V."/>
        </authorList>
    </citation>
    <scope>NUCLEOTIDE SEQUENCE [LARGE SCALE GENOMIC DNA]</scope>
    <source>
        <strain evidence="10 11">CBS 611.86</strain>
    </source>
</reference>
<feature type="region of interest" description="Disordered" evidence="8">
    <location>
        <begin position="386"/>
        <end position="471"/>
    </location>
</feature>
<evidence type="ECO:0000313" key="10">
    <source>
        <dbReference type="EMBL" id="KAF2871971.1"/>
    </source>
</evidence>
<dbReference type="SUPFAM" id="SSF57850">
    <property type="entry name" value="RING/U-box"/>
    <property type="match status" value="1"/>
</dbReference>
<dbReference type="EMBL" id="JAADJZ010000010">
    <property type="protein sequence ID" value="KAF2871971.1"/>
    <property type="molecule type" value="Genomic_DNA"/>
</dbReference>
<dbReference type="Proteomes" id="UP000481861">
    <property type="component" value="Unassembled WGS sequence"/>
</dbReference>
<keyword evidence="6" id="KW-1133">Transmembrane helix</keyword>
<keyword evidence="3" id="KW-0479">Metal-binding</keyword>
<dbReference type="AlphaFoldDB" id="A0A7C8IA69"/>
<evidence type="ECO:0000256" key="6">
    <source>
        <dbReference type="ARBA" id="ARBA00022989"/>
    </source>
</evidence>
<evidence type="ECO:0000256" key="2">
    <source>
        <dbReference type="ARBA" id="ARBA00022692"/>
    </source>
</evidence>
<feature type="domain" description="RING-CH-type" evidence="9">
    <location>
        <begin position="77"/>
        <end position="152"/>
    </location>
</feature>
<dbReference type="SMART" id="SM00744">
    <property type="entry name" value="RINGv"/>
    <property type="match status" value="1"/>
</dbReference>
<evidence type="ECO:0000256" key="3">
    <source>
        <dbReference type="ARBA" id="ARBA00022723"/>
    </source>
</evidence>
<keyword evidence="5" id="KW-0862">Zinc</keyword>
<dbReference type="PANTHER" id="PTHR46283">
    <property type="entry name" value="E3 UBIQUITIN-PROTEIN LIGASE MARCH5"/>
    <property type="match status" value="1"/>
</dbReference>
<feature type="compositionally biased region" description="Acidic residues" evidence="8">
    <location>
        <begin position="339"/>
        <end position="359"/>
    </location>
</feature>
<feature type="region of interest" description="Disordered" evidence="8">
    <location>
        <begin position="1"/>
        <end position="79"/>
    </location>
</feature>
<evidence type="ECO:0000256" key="1">
    <source>
        <dbReference type="ARBA" id="ARBA00004141"/>
    </source>
</evidence>
<dbReference type="Gene3D" id="3.30.40.10">
    <property type="entry name" value="Zinc/RING finger domain, C3HC4 (zinc finger)"/>
    <property type="match status" value="1"/>
</dbReference>
<feature type="compositionally biased region" description="Low complexity" evidence="8">
    <location>
        <begin position="17"/>
        <end position="30"/>
    </location>
</feature>
<organism evidence="10 11">
    <name type="scientific">Massariosphaeria phaeospora</name>
    <dbReference type="NCBI Taxonomy" id="100035"/>
    <lineage>
        <taxon>Eukaryota</taxon>
        <taxon>Fungi</taxon>
        <taxon>Dikarya</taxon>
        <taxon>Ascomycota</taxon>
        <taxon>Pezizomycotina</taxon>
        <taxon>Dothideomycetes</taxon>
        <taxon>Pleosporomycetidae</taxon>
        <taxon>Pleosporales</taxon>
        <taxon>Pleosporales incertae sedis</taxon>
        <taxon>Massariosphaeria</taxon>
    </lineage>
</organism>
<feature type="compositionally biased region" description="Pro residues" evidence="8">
    <location>
        <begin position="1"/>
        <end position="16"/>
    </location>
</feature>
<sequence length="575" mass="63763">MASLPPQRPAAFPRPSPSAADSSPAQEQPARTSSFSATSVDSETLLLDSPSSQTSHPAQAADKAPPTQQEEPQGELQEDAEPRKCWICFTDETEDDETTSEWRSPCPCVLVAHEKCLLDWIADMEAPTARRRAGGKPGKILCPQCKSEIRLERPQSIVVDTVRSAERWVDSALVPGCIFAIATATYTTFSLAGTHTIYEIFGTEDALQILRPLYQPPNAKGSTVALWLIDHLRRNWRLDLGLPLIPFTLIMSRTTLVDPFLPFLPLPFVAGSGQAHDQFLQFSWPPSAAFTIALLPYIRGIYNGYYKRVWAPREKRWLKQIQPRAGADDADDRDPQIPIEDENEVQEEEGHDDDDDDDNNVEEIDRIEVAFDLDIFANWNNGGVADNQAALENPPVPIARGPAHPLDAPPVDDDDDHEDDHDDHEPPPLVDAQGPEHNHDHDHEDGAAPAPNVPRQPARPRRRRVRPEDGIGWSSSSLSDTIFGALIFPSIAAAVGEALRHALPKSWVTLPAYGKQTGFLQARWGRSILGGCLFVGVKDAVLLYVRWKMAQNHRKRTVLDYEHSKGKQKKGAGRV</sequence>
<evidence type="ECO:0000313" key="11">
    <source>
        <dbReference type="Proteomes" id="UP000481861"/>
    </source>
</evidence>
<keyword evidence="11" id="KW-1185">Reference proteome</keyword>
<dbReference type="InterPro" id="IPR011016">
    <property type="entry name" value="Znf_RING-CH"/>
</dbReference>
<dbReference type="OrthoDB" id="5817083at2759"/>
<feature type="compositionally biased region" description="Polar residues" evidence="8">
    <location>
        <begin position="31"/>
        <end position="42"/>
    </location>
</feature>
<comment type="subcellular location">
    <subcellularLocation>
        <location evidence="1">Membrane</location>
        <topology evidence="1">Multi-pass membrane protein</topology>
    </subcellularLocation>
</comment>
<keyword evidence="7" id="KW-0472">Membrane</keyword>
<feature type="compositionally biased region" description="Basic and acidic residues" evidence="8">
    <location>
        <begin position="434"/>
        <end position="446"/>
    </location>
</feature>
<dbReference type="InterPro" id="IPR013083">
    <property type="entry name" value="Znf_RING/FYVE/PHD"/>
</dbReference>
<gene>
    <name evidence="10" type="ORF">BDV95DRAFT_571042</name>
</gene>
<comment type="caution">
    <text evidence="10">The sequence shown here is derived from an EMBL/GenBank/DDBJ whole genome shotgun (WGS) entry which is preliminary data.</text>
</comment>
<feature type="compositionally biased region" description="Acidic residues" evidence="8">
    <location>
        <begin position="410"/>
        <end position="422"/>
    </location>
</feature>
<feature type="compositionally biased region" description="Low complexity" evidence="8">
    <location>
        <begin position="447"/>
        <end position="456"/>
    </location>
</feature>